<dbReference type="SUPFAM" id="SSF50494">
    <property type="entry name" value="Trypsin-like serine proteases"/>
    <property type="match status" value="1"/>
</dbReference>
<keyword evidence="4" id="KW-0732">Signal</keyword>
<evidence type="ECO:0000313" key="7">
    <source>
        <dbReference type="Proteomes" id="UP000054498"/>
    </source>
</evidence>
<feature type="signal peptide" evidence="4">
    <location>
        <begin position="1"/>
        <end position="31"/>
    </location>
</feature>
<dbReference type="GO" id="GO:0006508">
    <property type="term" value="P:proteolysis"/>
    <property type="evidence" value="ECO:0007669"/>
    <property type="project" value="UniProtKB-KW"/>
</dbReference>
<keyword evidence="3" id="KW-0720">Serine protease</keyword>
<dbReference type="KEGG" id="mng:MNEG_2561"/>
<dbReference type="InterPro" id="IPR009003">
    <property type="entry name" value="Peptidase_S1_PA"/>
</dbReference>
<evidence type="ECO:0000256" key="1">
    <source>
        <dbReference type="ARBA" id="ARBA00007664"/>
    </source>
</evidence>
<dbReference type="SMART" id="SM00020">
    <property type="entry name" value="Tryp_SPc"/>
    <property type="match status" value="1"/>
</dbReference>
<dbReference type="InterPro" id="IPR001254">
    <property type="entry name" value="Trypsin_dom"/>
</dbReference>
<dbReference type="AlphaFoldDB" id="A0A0D2MYF7"/>
<evidence type="ECO:0000256" key="4">
    <source>
        <dbReference type="SAM" id="SignalP"/>
    </source>
</evidence>
<sequence length="407" mass="42238">MRQAGFQAMPAVVFLLGAVAALAALAVPSEGVSVTPSIVGGATAPQARFLYQLGVKVGKSGACGASLIREDVALSAAHCTIKASKKYQIYAGAYTNYDNANTEGSPFAISKVLNHPLYGKVKANGEEEYNNDVAIVFLTQCVTPGTPNVQVVKLATAAEFAAANASTWVVSGWGTTSQGADAEGQEGATPEKLQYALLKYNPTCADSQNDPTNICTTGLPKVDGGSVPVQDSCQGDSGGPLTFNVKNAANPLAGTAADDRLVGVVSYGNGCGQAGNPGVYASVPFYLEYIGWQLDAVKKACVATADLTFVQVSNTSSWFAKPSKSTKLKAGQGFTECQAACAAAANTKKGCAAFSLNVKPGRNADTTFCDLHAPFVPVRLCTTGDERKFSCARTPIGSWRAKYVYTS</sequence>
<dbReference type="GO" id="GO:0004252">
    <property type="term" value="F:serine-type endopeptidase activity"/>
    <property type="evidence" value="ECO:0007669"/>
    <property type="project" value="InterPro"/>
</dbReference>
<dbReference type="PROSITE" id="PS00134">
    <property type="entry name" value="TRYPSIN_HIS"/>
    <property type="match status" value="1"/>
</dbReference>
<dbReference type="InterPro" id="IPR033116">
    <property type="entry name" value="TRYPSIN_SER"/>
</dbReference>
<evidence type="ECO:0000313" key="6">
    <source>
        <dbReference type="EMBL" id="KIZ05397.1"/>
    </source>
</evidence>
<name>A0A0D2MYF7_9CHLO</name>
<dbReference type="GeneID" id="25735439"/>
<keyword evidence="2" id="KW-1015">Disulfide bond</keyword>
<dbReference type="RefSeq" id="XP_013904416.1">
    <property type="nucleotide sequence ID" value="XM_014048962.1"/>
</dbReference>
<gene>
    <name evidence="6" type="ORF">MNEG_2561</name>
</gene>
<reference evidence="6 7" key="1">
    <citation type="journal article" date="2013" name="BMC Genomics">
        <title>Reconstruction of the lipid metabolism for the microalga Monoraphidium neglectum from its genome sequence reveals characteristics suitable for biofuel production.</title>
        <authorList>
            <person name="Bogen C."/>
            <person name="Al-Dilaimi A."/>
            <person name="Albersmeier A."/>
            <person name="Wichmann J."/>
            <person name="Grundmann M."/>
            <person name="Rupp O."/>
            <person name="Lauersen K.J."/>
            <person name="Blifernez-Klassen O."/>
            <person name="Kalinowski J."/>
            <person name="Goesmann A."/>
            <person name="Mussgnug J.H."/>
            <person name="Kruse O."/>
        </authorList>
    </citation>
    <scope>NUCLEOTIDE SEQUENCE [LARGE SCALE GENOMIC DNA]</scope>
    <source>
        <strain evidence="6 7">SAG 48.87</strain>
    </source>
</reference>
<keyword evidence="3" id="KW-0645">Protease</keyword>
<protein>
    <recommendedName>
        <fullName evidence="5">Peptidase S1 domain-containing protein</fullName>
    </recommendedName>
</protein>
<dbReference type="PROSITE" id="PS00135">
    <property type="entry name" value="TRYPSIN_SER"/>
    <property type="match status" value="1"/>
</dbReference>
<dbReference type="InterPro" id="IPR043504">
    <property type="entry name" value="Peptidase_S1_PA_chymotrypsin"/>
</dbReference>
<dbReference type="InterPro" id="IPR001314">
    <property type="entry name" value="Peptidase_S1A"/>
</dbReference>
<dbReference type="PROSITE" id="PS50240">
    <property type="entry name" value="TRYPSIN_DOM"/>
    <property type="match status" value="1"/>
</dbReference>
<feature type="chain" id="PRO_5002247330" description="Peptidase S1 domain-containing protein" evidence="4">
    <location>
        <begin position="32"/>
        <end position="407"/>
    </location>
</feature>
<proteinExistence type="inferred from homology"/>
<dbReference type="PANTHER" id="PTHR24276:SF98">
    <property type="entry name" value="FI18310P1-RELATED"/>
    <property type="match status" value="1"/>
</dbReference>
<keyword evidence="7" id="KW-1185">Reference proteome</keyword>
<comment type="similarity">
    <text evidence="1">Belongs to the peptidase S1 family.</text>
</comment>
<organism evidence="6 7">
    <name type="scientific">Monoraphidium neglectum</name>
    <dbReference type="NCBI Taxonomy" id="145388"/>
    <lineage>
        <taxon>Eukaryota</taxon>
        <taxon>Viridiplantae</taxon>
        <taxon>Chlorophyta</taxon>
        <taxon>core chlorophytes</taxon>
        <taxon>Chlorophyceae</taxon>
        <taxon>CS clade</taxon>
        <taxon>Sphaeropleales</taxon>
        <taxon>Selenastraceae</taxon>
        <taxon>Monoraphidium</taxon>
    </lineage>
</organism>
<dbReference type="PANTHER" id="PTHR24276">
    <property type="entry name" value="POLYSERASE-RELATED"/>
    <property type="match status" value="1"/>
</dbReference>
<accession>A0A0D2MYF7</accession>
<dbReference type="Proteomes" id="UP000054498">
    <property type="component" value="Unassembled WGS sequence"/>
</dbReference>
<feature type="domain" description="Peptidase S1" evidence="5">
    <location>
        <begin position="38"/>
        <end position="298"/>
    </location>
</feature>
<evidence type="ECO:0000256" key="2">
    <source>
        <dbReference type="ARBA" id="ARBA00023157"/>
    </source>
</evidence>
<dbReference type="EMBL" id="KK100512">
    <property type="protein sequence ID" value="KIZ05397.1"/>
    <property type="molecule type" value="Genomic_DNA"/>
</dbReference>
<dbReference type="InterPro" id="IPR050430">
    <property type="entry name" value="Peptidase_S1"/>
</dbReference>
<dbReference type="Pfam" id="PF00089">
    <property type="entry name" value="Trypsin"/>
    <property type="match status" value="1"/>
</dbReference>
<evidence type="ECO:0000259" key="5">
    <source>
        <dbReference type="PROSITE" id="PS50240"/>
    </source>
</evidence>
<dbReference type="PRINTS" id="PR00722">
    <property type="entry name" value="CHYMOTRYPSIN"/>
</dbReference>
<evidence type="ECO:0000256" key="3">
    <source>
        <dbReference type="RuleBase" id="RU363034"/>
    </source>
</evidence>
<dbReference type="CDD" id="cd00190">
    <property type="entry name" value="Tryp_SPc"/>
    <property type="match status" value="1"/>
</dbReference>
<dbReference type="InterPro" id="IPR018114">
    <property type="entry name" value="TRYPSIN_HIS"/>
</dbReference>
<dbReference type="STRING" id="145388.A0A0D2MYF7"/>
<dbReference type="OrthoDB" id="545839at2759"/>
<keyword evidence="3" id="KW-0378">Hydrolase</keyword>
<dbReference type="Gene3D" id="2.40.10.10">
    <property type="entry name" value="Trypsin-like serine proteases"/>
    <property type="match status" value="1"/>
</dbReference>